<proteinExistence type="predicted"/>
<evidence type="ECO:0000313" key="2">
    <source>
        <dbReference type="Proteomes" id="UP001307849"/>
    </source>
</evidence>
<keyword evidence="2" id="KW-1185">Reference proteome</keyword>
<reference evidence="1 2" key="1">
    <citation type="submission" date="2019-10" db="EMBL/GenBank/DDBJ databases">
        <authorList>
            <person name="Palmer J.M."/>
        </authorList>
    </citation>
    <scope>NUCLEOTIDE SEQUENCE [LARGE SCALE GENOMIC DNA]</scope>
    <source>
        <strain evidence="1 2">TWF506</strain>
    </source>
</reference>
<accession>A0AAN8RWT6</accession>
<gene>
    <name evidence="1" type="ORF">TWF506_009072</name>
</gene>
<dbReference type="Proteomes" id="UP001307849">
    <property type="component" value="Unassembled WGS sequence"/>
</dbReference>
<evidence type="ECO:0000313" key="1">
    <source>
        <dbReference type="EMBL" id="KAK6512910.1"/>
    </source>
</evidence>
<name>A0AAN8RWT6_9PEZI</name>
<organism evidence="1 2">
    <name type="scientific">Arthrobotrys conoides</name>
    <dbReference type="NCBI Taxonomy" id="74498"/>
    <lineage>
        <taxon>Eukaryota</taxon>
        <taxon>Fungi</taxon>
        <taxon>Dikarya</taxon>
        <taxon>Ascomycota</taxon>
        <taxon>Pezizomycotina</taxon>
        <taxon>Orbiliomycetes</taxon>
        <taxon>Orbiliales</taxon>
        <taxon>Orbiliaceae</taxon>
        <taxon>Arthrobotrys</taxon>
    </lineage>
</organism>
<sequence length="231" mass="24018">MDVYWQYGDIAENNAGSSSSSSSDTLPPPQRCTAVEIMAPDPPIMTLEDLERELAGKPLSEPTKSAMSGSLNNILANIGTLSTQSQILKTVAPFFPTNTEKGIAALTAFVHGIINNWLKIKEVLTNKGVDYLMKAIDSTWQSISSMNASFWNWLSSHWEKVLETALTAVGTALGGIGGTLAGIHLVARAGAAVIGGPVGIGVALIGTALGTELGGEIGGAVGKAIINTIKN</sequence>
<dbReference type="AlphaFoldDB" id="A0AAN8RWT6"/>
<dbReference type="EMBL" id="JAVHJM010000006">
    <property type="protein sequence ID" value="KAK6512910.1"/>
    <property type="molecule type" value="Genomic_DNA"/>
</dbReference>
<comment type="caution">
    <text evidence="1">The sequence shown here is derived from an EMBL/GenBank/DDBJ whole genome shotgun (WGS) entry which is preliminary data.</text>
</comment>
<protein>
    <submittedName>
        <fullName evidence="1">Uncharacterized protein</fullName>
    </submittedName>
</protein>